<dbReference type="InterPro" id="IPR012334">
    <property type="entry name" value="Pectin_lyas_fold"/>
</dbReference>
<dbReference type="SUPFAM" id="SSF49478">
    <property type="entry name" value="Cna protein B-type domain"/>
    <property type="match status" value="3"/>
</dbReference>
<evidence type="ECO:0000256" key="1">
    <source>
        <dbReference type="ARBA" id="ARBA00022729"/>
    </source>
</evidence>
<dbReference type="PANTHER" id="PTHR23303:SF14">
    <property type="entry name" value="BOS COMPLEX SUBUNIT NOMO1-RELATED"/>
    <property type="match status" value="1"/>
</dbReference>
<comment type="caution">
    <text evidence="6">The sequence shown here is derived from an EMBL/GenBank/DDBJ whole genome shotgun (WGS) entry which is preliminary data.</text>
</comment>
<keyword evidence="7" id="KW-1185">Reference proteome</keyword>
<dbReference type="SMART" id="SM00710">
    <property type="entry name" value="PbH1"/>
    <property type="match status" value="9"/>
</dbReference>
<dbReference type="Gene3D" id="2.60.40.1120">
    <property type="entry name" value="Carboxypeptidase-like, regulatory domain"/>
    <property type="match status" value="8"/>
</dbReference>
<feature type="domain" description="DUF7619" evidence="5">
    <location>
        <begin position="2410"/>
        <end position="2460"/>
    </location>
</feature>
<feature type="region of interest" description="Disordered" evidence="2">
    <location>
        <begin position="2255"/>
        <end position="2286"/>
    </location>
</feature>
<dbReference type="InterPro" id="IPR007280">
    <property type="entry name" value="Peptidase_C_arc/bac"/>
</dbReference>
<dbReference type="InterPro" id="IPR011050">
    <property type="entry name" value="Pectin_lyase_fold/virulence"/>
</dbReference>
<dbReference type="InterPro" id="IPR008969">
    <property type="entry name" value="CarboxyPept-like_regulatory"/>
</dbReference>
<dbReference type="InterPro" id="IPR002105">
    <property type="entry name" value="Dockerin_1_rpt"/>
</dbReference>
<dbReference type="Pfam" id="PF24595">
    <property type="entry name" value="DUF7619"/>
    <property type="match status" value="1"/>
</dbReference>
<dbReference type="InterPro" id="IPR055353">
    <property type="entry name" value="DUF7619"/>
</dbReference>
<reference evidence="6 7" key="1">
    <citation type="submission" date="2019-02" db="EMBL/GenBank/DDBJ databases">
        <title>Deep-cultivation of Planctomycetes and their phenomic and genomic characterization uncovers novel biology.</title>
        <authorList>
            <person name="Wiegand S."/>
            <person name="Jogler M."/>
            <person name="Boedeker C."/>
            <person name="Pinto D."/>
            <person name="Vollmers J."/>
            <person name="Rivas-Marin E."/>
            <person name="Kohn T."/>
            <person name="Peeters S.H."/>
            <person name="Heuer A."/>
            <person name="Rast P."/>
            <person name="Oberbeckmann S."/>
            <person name="Bunk B."/>
            <person name="Jeske O."/>
            <person name="Meyerdierks A."/>
            <person name="Storesund J.E."/>
            <person name="Kallscheuer N."/>
            <person name="Luecker S."/>
            <person name="Lage O.M."/>
            <person name="Pohl T."/>
            <person name="Merkel B.J."/>
            <person name="Hornburger P."/>
            <person name="Mueller R.-W."/>
            <person name="Bruemmer F."/>
            <person name="Labrenz M."/>
            <person name="Spormann A.M."/>
            <person name="Op Den Camp H."/>
            <person name="Overmann J."/>
            <person name="Amann R."/>
            <person name="Jetten M.S.M."/>
            <person name="Mascher T."/>
            <person name="Medema M.H."/>
            <person name="Devos D.P."/>
            <person name="Kaster A.-K."/>
            <person name="Ovreas L."/>
            <person name="Rohde M."/>
            <person name="Galperin M.Y."/>
            <person name="Jogler C."/>
        </authorList>
    </citation>
    <scope>NUCLEOTIDE SEQUENCE [LARGE SCALE GENOMIC DNA]</scope>
    <source>
        <strain evidence="6 7">Poly41</strain>
    </source>
</reference>
<evidence type="ECO:0000259" key="3">
    <source>
        <dbReference type="Pfam" id="PF04151"/>
    </source>
</evidence>
<dbReference type="GO" id="GO:0004553">
    <property type="term" value="F:hydrolase activity, hydrolyzing O-glycosyl compounds"/>
    <property type="evidence" value="ECO:0007669"/>
    <property type="project" value="InterPro"/>
</dbReference>
<dbReference type="Gene3D" id="2.60.120.380">
    <property type="match status" value="1"/>
</dbReference>
<feature type="domain" description="Peptidase C-terminal archaeal/bacterial" evidence="3">
    <location>
        <begin position="825"/>
        <end position="893"/>
    </location>
</feature>
<dbReference type="InterPro" id="IPR013783">
    <property type="entry name" value="Ig-like_fold"/>
</dbReference>
<dbReference type="Proteomes" id="UP000319143">
    <property type="component" value="Unassembled WGS sequence"/>
</dbReference>
<dbReference type="Pfam" id="PF00404">
    <property type="entry name" value="Dockerin_1"/>
    <property type="match status" value="1"/>
</dbReference>
<feature type="region of interest" description="Disordered" evidence="2">
    <location>
        <begin position="47"/>
        <end position="67"/>
    </location>
</feature>
<name>A0A5C6DS66_9BACT</name>
<evidence type="ECO:0000259" key="4">
    <source>
        <dbReference type="Pfam" id="PF13229"/>
    </source>
</evidence>
<dbReference type="SUPFAM" id="SSF49464">
    <property type="entry name" value="Carboxypeptidase regulatory domain-like"/>
    <property type="match status" value="2"/>
</dbReference>
<protein>
    <submittedName>
        <fullName evidence="6">Cna protein B-type domain protein</fullName>
    </submittedName>
</protein>
<dbReference type="Gene3D" id="2.60.40.10">
    <property type="entry name" value="Immunoglobulins"/>
    <property type="match status" value="1"/>
</dbReference>
<proteinExistence type="predicted"/>
<dbReference type="Pfam" id="PF13229">
    <property type="entry name" value="Beta_helix"/>
    <property type="match status" value="1"/>
</dbReference>
<dbReference type="InterPro" id="IPR059226">
    <property type="entry name" value="Choice_anch_Q_dom"/>
</dbReference>
<dbReference type="InterPro" id="IPR013784">
    <property type="entry name" value="Carb-bd-like_fold"/>
</dbReference>
<dbReference type="Pfam" id="PF13620">
    <property type="entry name" value="CarboxypepD_reg"/>
    <property type="match status" value="9"/>
</dbReference>
<dbReference type="Gene3D" id="2.160.20.10">
    <property type="entry name" value="Single-stranded right-handed beta-helix, Pectin lyase-like"/>
    <property type="match status" value="1"/>
</dbReference>
<dbReference type="Pfam" id="PF04151">
    <property type="entry name" value="PPC"/>
    <property type="match status" value="1"/>
</dbReference>
<feature type="domain" description="Right handed beta helix" evidence="4">
    <location>
        <begin position="480"/>
        <end position="584"/>
    </location>
</feature>
<dbReference type="SUPFAM" id="SSF49452">
    <property type="entry name" value="Starch-binding domain-like"/>
    <property type="match status" value="4"/>
</dbReference>
<dbReference type="InterPro" id="IPR051417">
    <property type="entry name" value="SDr/BOS_complex"/>
</dbReference>
<dbReference type="GO" id="GO:0000272">
    <property type="term" value="P:polysaccharide catabolic process"/>
    <property type="evidence" value="ECO:0007669"/>
    <property type="project" value="InterPro"/>
</dbReference>
<dbReference type="NCBIfam" id="NF041518">
    <property type="entry name" value="choice_anch_Q"/>
    <property type="match status" value="1"/>
</dbReference>
<dbReference type="InterPro" id="IPR006626">
    <property type="entry name" value="PbH1"/>
</dbReference>
<evidence type="ECO:0000313" key="7">
    <source>
        <dbReference type="Proteomes" id="UP000319143"/>
    </source>
</evidence>
<dbReference type="SUPFAM" id="SSF51126">
    <property type="entry name" value="Pectin lyase-like"/>
    <property type="match status" value="2"/>
</dbReference>
<accession>A0A5C6DS66</accession>
<evidence type="ECO:0000313" key="6">
    <source>
        <dbReference type="EMBL" id="TWU39630.1"/>
    </source>
</evidence>
<gene>
    <name evidence="6" type="ORF">Poly41_24850</name>
</gene>
<dbReference type="PANTHER" id="PTHR23303">
    <property type="entry name" value="CARBOXYPEPTIDASE REGULATORY REGION-CONTAINING"/>
    <property type="match status" value="1"/>
</dbReference>
<dbReference type="EMBL" id="SJPV01000003">
    <property type="protein sequence ID" value="TWU39630.1"/>
    <property type="molecule type" value="Genomic_DNA"/>
</dbReference>
<keyword evidence="1" id="KW-0732">Signal</keyword>
<evidence type="ECO:0000256" key="2">
    <source>
        <dbReference type="SAM" id="MobiDB-lite"/>
    </source>
</evidence>
<evidence type="ECO:0000259" key="5">
    <source>
        <dbReference type="Pfam" id="PF24595"/>
    </source>
</evidence>
<dbReference type="GO" id="GO:0030246">
    <property type="term" value="F:carbohydrate binding"/>
    <property type="evidence" value="ECO:0007669"/>
    <property type="project" value="InterPro"/>
</dbReference>
<sequence length="2743" mass="290110">MTVPENTTLTIGAGQIIKMRSGGITVHGRMIAEGTASDPIMFASYRDDSIGGDTNGNGPSGPGDADWGDIEFTSTSTGSVLNHVELRSGSFRGSYHQLSVNGGELTLSNSVIRNGARGIQILNSDPVITNITLQNHKYEAVTMDLESNPTIRGFTAVGNGSNALVLFGDTLPANTTWDNPDVVYLPSAPITVPEGVTLTIDAGQVVKWGKVVDALTVQGTLVTRGTDEAPVVFTANVDDSIGGDSTGNGPSGGFSGAWGQIKLTETSTGSELDGLHLRYGGYGSNSHQLFVDGSELTLTNSVLFGGNRGLQVSNSDPTIRNVQFQNQKYNAARIDLMSNPDFENISFDNNATNGVEMLGGSLPADTNWDDPEVVYVMTGDITVPTGVTLNVAAGQIVKASGTTKVIVEGALQANGTIDEHVIFTSYWDDSAGGDSDNSGPTAGSQSDWQRIEIASGGNAILNGFEARYGGRGWDGPAALIFVNGGEATIKDSVIRESFVHGILVTNGTANLSNCLLVHNRVSGMEVIGTSQVIATNNTIDHSRNGVRLGGGDVTLTNNVITGPLDNSPTEKPAGILVFEGSSLVANFNDVYFAPFPNYSGISDLTGTDGNLSVDPKFFNAATLQYNLRGGSPVIDAGTSDGAPTADYFGNPRFDDPNVPNRGGGAMPFVDMGAIERQEISTSDIDLAVVKVEGPTTGNPDDRVTVTWTGRNVGTAVAQGPWRDAVYLSVDPVWTPDDVYLGEVTIDTAVQPSEEYSVSASVELPSVFPGEYYFLVRANWQHEVFEATALLNNRGASTNTIAMDIPELTLGVEERGTLDTSGSEKLFKVNVPSGESVSISLTGVEGVSQELYVKHGDAPTRYSFDARGIRPDSASQVVAVNSISPGTFYVLVRGVEVPETSAFTLTARLEELAISRITPARGSNAGHVTVSIEGSQFSFDSTVRLIDHAGTNIEPAMVFRTDSGLLSATFDLTGATPGFADIEIVQTGGTSTNSEDAFEIVTGNPGYLVTNLFVPSRVRVGREFDVIVEYANGGDTDILAPLLEVRTSELANLGFDRDVGGCTDCGANTSAWIVGVNSTQPAGILPPGSNNRVALHGFPVNVGNELVELRSAEFPGGSIDFEAIGPTIRPTGMSDSEWSSLYASIQESLGSDWTSYAHRIAERATDLTPSMGRNYSLIDVFDTEISYALSKVGNSVSGTLSTESSQPLGNTPIRFVNPESGAGDTTVSASNGEFLFPNLPVGTYAVEFDGFVAADPREVVVPDGGLSDLSLVASTAASIRGSVMRAASGIPVPDALVTVTDEAGNVFADTTGFAGQYEFNSLPSGTYDVSVSVDSFVTAKLNTGRLNAGDQQHNRNLILEKGGSIQGAVTGTSGPIEGVNVTVFDTEYNAITTTTSDTGQFTLTGVPPGTLSVIAATNGLAELEQMIQIGSGEIVTGVDFAMTTGGGVKGTVTLARDGSALEYGFVSIESPTRSFTTQADSEGNFELDGLPTGQYTVSVVATNFVQDELTVQVKAGEVSSIDVQLLDYGAIRGSAVEAATGNPLVGVSVFCSTSAGVVQTTVTDSNGHYEVADLSFGTYTVALGDINGPGLQSRETTVDENNSPTVDFSVSIAGRISGKVLAADGSTPNARAAVNLVSDGAMLTSTLSNEDGNYTFFLTQPGTYQVEVNTEEFGFIPQSNIELSAGTDIDGIDFQAGSRVISGVLLDAATGDPIQGGRIVVRSLDANLVAPSRIRAATDSSGNFQVIGLTTGTYRLTAGADHFGRTSVDIDVGAEDPAALSLELGPQTRLRGTIRDATTNQVIAEASVFLIDRTNSSIVGITISDADGEFEVFDVPVGDFEAIIVADGHETLITSVSVATGQQHDNIQLNPSTIQIRGKVTNGVFPLANVDISAVDPESRLLGTATTNSDGTFTLNSLPPGPISLTASAGGYFPSASIEMVASRHTTLVGQDFVLTPAVISAYPEPSSAAGFESHASMSMPSASTFAVESSLSAANATEAGFGDTGGWWSALLNKLKGLRRSDNQIKEEDLFGKLSNPNCREEAKRALALVRATENRYSDWEFVTNVITSPSTIIADIGPAVFQVTIAAGKIAQLYLDFKISAAKAGVQAFWKIADDVLAGAEALHSAGTNAQKLINDDESKLEDVVNNMNSLTTFLSGKAADFFAEEAKFKEEQYGSLDVEVTRSKTFETFMRTLGRMVKGLQAYEESKKAWEESTKAFARLAKQGDRFDAAQLAYIKAVVSSRHAVEALDKCLQDKPGSIKPPGSRQRDSDGVGIGSANDPNDKIGPSAFDAVGFIQDGTLNYEIQFENDPNVGATLPAQEVFVTDTLDKDLNLADVEFTGFGFSNFNLDVPPGLSYYETVIDLRPHGIDLLVAVTLDVKVETRDLSATFRSLDPLTGLAPDSIDAGFLPVNDKQLHNGEGYFRYRVRPMPDLPTGTEIRNQASIVFDINEPILTPETLHTIDRVAPTSSVSALDDIVRTAEFTVSWSGEDDENGSGIGAYNLYVSKDEGPFTMLLEETAATSHQFTGESGSRYAFASIARDNVGHVELKQLIAEAITTIILNAWVNHKNIYDVDDNGKVTAADALWIINELTDRVVHDPHTKLLLLERPAGYEDRYLDVEEDGMLTALDALRVINELANIIVPMDPSGEEILTPIDTLSFHLREKPEVALQIDDVASIDQTTNRKIASPSELLSDGVITLCIDEFSEKDLVRDSRQSPSSELDSSIELLASDVANQWAKLA</sequence>
<dbReference type="InterPro" id="IPR039448">
    <property type="entry name" value="Beta_helix"/>
</dbReference>
<organism evidence="6 7">
    <name type="scientific">Novipirellula artificiosorum</name>
    <dbReference type="NCBI Taxonomy" id="2528016"/>
    <lineage>
        <taxon>Bacteria</taxon>
        <taxon>Pseudomonadati</taxon>
        <taxon>Planctomycetota</taxon>
        <taxon>Planctomycetia</taxon>
        <taxon>Pirellulales</taxon>
        <taxon>Pirellulaceae</taxon>
        <taxon>Novipirellula</taxon>
    </lineage>
</organism>